<dbReference type="OrthoDB" id="784829at2"/>
<dbReference type="Proteomes" id="UP000256780">
    <property type="component" value="Chromosome CBM2587_a"/>
</dbReference>
<evidence type="ECO:0000313" key="2">
    <source>
        <dbReference type="Proteomes" id="UP000256780"/>
    </source>
</evidence>
<reference evidence="1 2" key="1">
    <citation type="submission" date="2018-01" db="EMBL/GenBank/DDBJ databases">
        <authorList>
            <person name="Clerissi C."/>
        </authorList>
    </citation>
    <scope>NUCLEOTIDE SEQUENCE [LARGE SCALE GENOMIC DNA]</scope>
    <source>
        <strain evidence="1">Cupriavidus sp. LMG 19464</strain>
    </source>
</reference>
<name>A0A976A343_9BURK</name>
<evidence type="ECO:0008006" key="3">
    <source>
        <dbReference type="Google" id="ProtNLM"/>
    </source>
</evidence>
<sequence length="143" mass="15204">MSALDLLLSRLDEAKPTGKGRYIAACPAHKDRRPSLAVRELDDGRLLVHCFAGCDIHDVVSAAGLALSDLFPANDALAGGQHLPRERRPFAPMDALKCIYAEGLFVKQCALVMLRGGTVTPALSDQLTKAVARLAAALDTCHG</sequence>
<dbReference type="AlphaFoldDB" id="A0A976A343"/>
<dbReference type="RefSeq" id="WP_147310408.1">
    <property type="nucleotide sequence ID" value="NZ_LT976853.1"/>
</dbReference>
<protein>
    <recommendedName>
        <fullName evidence="3">DNA primase</fullName>
    </recommendedName>
</protein>
<proteinExistence type="predicted"/>
<accession>A0A976A343</accession>
<gene>
    <name evidence="1" type="ORF">CBM2587_A80018</name>
</gene>
<dbReference type="EMBL" id="OFSQ01000027">
    <property type="protein sequence ID" value="SOY56723.1"/>
    <property type="molecule type" value="Genomic_DNA"/>
</dbReference>
<comment type="caution">
    <text evidence="1">The sequence shown here is derived from an EMBL/GenBank/DDBJ whole genome shotgun (WGS) entry which is preliminary data.</text>
</comment>
<organism evidence="1 2">
    <name type="scientific">Cupriavidus taiwanensis</name>
    <dbReference type="NCBI Taxonomy" id="164546"/>
    <lineage>
        <taxon>Bacteria</taxon>
        <taxon>Pseudomonadati</taxon>
        <taxon>Pseudomonadota</taxon>
        <taxon>Betaproteobacteria</taxon>
        <taxon>Burkholderiales</taxon>
        <taxon>Burkholderiaceae</taxon>
        <taxon>Cupriavidus</taxon>
    </lineage>
</organism>
<evidence type="ECO:0000313" key="1">
    <source>
        <dbReference type="EMBL" id="SOY56723.1"/>
    </source>
</evidence>